<evidence type="ECO:0000313" key="1">
    <source>
        <dbReference type="EMBL" id="MBI4596483.1"/>
    </source>
</evidence>
<dbReference type="Proteomes" id="UP000772181">
    <property type="component" value="Unassembled WGS sequence"/>
</dbReference>
<dbReference type="EMBL" id="JACQWF010000391">
    <property type="protein sequence ID" value="MBI4596483.1"/>
    <property type="molecule type" value="Genomic_DNA"/>
</dbReference>
<comment type="caution">
    <text evidence="1">The sequence shown here is derived from an EMBL/GenBank/DDBJ whole genome shotgun (WGS) entry which is preliminary data.</text>
</comment>
<protein>
    <submittedName>
        <fullName evidence="1">DUF2791 family P-loop domain-containing protein</fullName>
    </submittedName>
</protein>
<sequence length="325" mass="37144">MAECMSPESWLSIIKKEYLQDFIREGGAAVKCVVTVDGSAPLEIKSGLQRQAEETGFFFTTIDAAFIKIHLVEQIFYQVAKQVDWDAAVLSFLRCLLQDHYKLPQSQTEFTLEQIALLNGYEERDIRHAINNRLRDALFLDYAMSQEFRIAMITLCRHQLDSAEVSDSLCLSIKGWLRGELRLVSALKQALIFQKIGRHNARNMLLSLAHWLKLSGKNGLVLLLDISRYTMDKPKAPDGTFYYSTGAVLDCYEVLRQFIDGTDESEYCFLAILAQSRFLDEGDRRSVHAYDALKLRIWDEVHDRIYINPLAPLVRISCCQSTGVK</sequence>
<dbReference type="AlphaFoldDB" id="A0A933GNA3"/>
<proteinExistence type="predicted"/>
<dbReference type="Pfam" id="PF10923">
    <property type="entry name" value="BrxC_BrxD"/>
    <property type="match status" value="1"/>
</dbReference>
<organism evidence="1 2">
    <name type="scientific">Tectimicrobiota bacterium</name>
    <dbReference type="NCBI Taxonomy" id="2528274"/>
    <lineage>
        <taxon>Bacteria</taxon>
        <taxon>Pseudomonadati</taxon>
        <taxon>Nitrospinota/Tectimicrobiota group</taxon>
        <taxon>Candidatus Tectimicrobiota</taxon>
    </lineage>
</organism>
<evidence type="ECO:0000313" key="2">
    <source>
        <dbReference type="Proteomes" id="UP000772181"/>
    </source>
</evidence>
<gene>
    <name evidence="1" type="ORF">HY730_08930</name>
</gene>
<reference evidence="1" key="1">
    <citation type="submission" date="2020-07" db="EMBL/GenBank/DDBJ databases">
        <title>Huge and variable diversity of episymbiotic CPR bacteria and DPANN archaea in groundwater ecosystems.</title>
        <authorList>
            <person name="He C.Y."/>
            <person name="Keren R."/>
            <person name="Whittaker M."/>
            <person name="Farag I.F."/>
            <person name="Doudna J."/>
            <person name="Cate J.H.D."/>
            <person name="Banfield J.F."/>
        </authorList>
    </citation>
    <scope>NUCLEOTIDE SEQUENCE</scope>
    <source>
        <strain evidence="1">NC_groundwater_1482_Ag_S-0.65um_47_24</strain>
    </source>
</reference>
<dbReference type="InterPro" id="IPR021228">
    <property type="entry name" value="BrxD"/>
</dbReference>
<accession>A0A933GNA3</accession>
<name>A0A933GNA3_UNCTE</name>